<dbReference type="Proteomes" id="UP000031668">
    <property type="component" value="Unassembled WGS sequence"/>
</dbReference>
<keyword evidence="1" id="KW-0472">Membrane</keyword>
<dbReference type="EMBL" id="JWZT01000787">
    <property type="protein sequence ID" value="KII73551.1"/>
    <property type="molecule type" value="Genomic_DNA"/>
</dbReference>
<accession>A0A0C2N1P6</accession>
<evidence type="ECO:0000313" key="3">
    <source>
        <dbReference type="Proteomes" id="UP000031668"/>
    </source>
</evidence>
<feature type="transmembrane region" description="Helical" evidence="1">
    <location>
        <begin position="270"/>
        <end position="292"/>
    </location>
</feature>
<reference evidence="2 3" key="1">
    <citation type="journal article" date="2014" name="Genome Biol. Evol.">
        <title>The genome of the myxosporean Thelohanellus kitauei shows adaptations to nutrient acquisition within its fish host.</title>
        <authorList>
            <person name="Yang Y."/>
            <person name="Xiong J."/>
            <person name="Zhou Z."/>
            <person name="Huo F."/>
            <person name="Miao W."/>
            <person name="Ran C."/>
            <person name="Liu Y."/>
            <person name="Zhang J."/>
            <person name="Feng J."/>
            <person name="Wang M."/>
            <person name="Wang M."/>
            <person name="Wang L."/>
            <person name="Yao B."/>
        </authorList>
    </citation>
    <scope>NUCLEOTIDE SEQUENCE [LARGE SCALE GENOMIC DNA]</scope>
    <source>
        <strain evidence="2">Wuqing</strain>
    </source>
</reference>
<keyword evidence="1" id="KW-0812">Transmembrane</keyword>
<keyword evidence="3" id="KW-1185">Reference proteome</keyword>
<evidence type="ECO:0000313" key="2">
    <source>
        <dbReference type="EMBL" id="KII73551.1"/>
    </source>
</evidence>
<comment type="caution">
    <text evidence="2">The sequence shown here is derived from an EMBL/GenBank/DDBJ whole genome shotgun (WGS) entry which is preliminary data.</text>
</comment>
<name>A0A0C2N1P6_THEKT</name>
<protein>
    <submittedName>
        <fullName evidence="2">Uncharacterized protein</fullName>
    </submittedName>
</protein>
<gene>
    <name evidence="2" type="ORF">RF11_03514</name>
</gene>
<sequence>MIKQIPRSKKFLRFIRKKKSHIVISLSNITTNPRFSTKLENVLPHVSYQITEVGCEYTDLAASLSQLFTDRKFPDLWRQNMYDEVMKQIFLPENCKANHAFQISSFSTTKEFLDSLFLDSNRYLMFWLTYQCVLDKLDEDVSVFKDSLASNGDKVVIEVTFMYAEQIGHDTYEKLESYLTNKFSKSPNMGRWVQNPFLTRAYKCMIERHLGIPFTPEPIEPGSEPEENCEGYAYPEIPLSEIPGEDPEMESLIPVIWLDYPIKNISVNEIIFVVFLTLAMIALVFFIFAIALRPEWFKKLRKANKNK</sequence>
<evidence type="ECO:0000256" key="1">
    <source>
        <dbReference type="SAM" id="Phobius"/>
    </source>
</evidence>
<keyword evidence="1" id="KW-1133">Transmembrane helix</keyword>
<dbReference type="AlphaFoldDB" id="A0A0C2N1P6"/>
<proteinExistence type="predicted"/>
<organism evidence="2 3">
    <name type="scientific">Thelohanellus kitauei</name>
    <name type="common">Myxosporean</name>
    <dbReference type="NCBI Taxonomy" id="669202"/>
    <lineage>
        <taxon>Eukaryota</taxon>
        <taxon>Metazoa</taxon>
        <taxon>Cnidaria</taxon>
        <taxon>Myxozoa</taxon>
        <taxon>Myxosporea</taxon>
        <taxon>Bivalvulida</taxon>
        <taxon>Platysporina</taxon>
        <taxon>Myxobolidae</taxon>
        <taxon>Thelohanellus</taxon>
    </lineage>
</organism>